<dbReference type="SUPFAM" id="SSF81343">
    <property type="entry name" value="Fumarate reductase respiratory complex transmembrane subunits"/>
    <property type="match status" value="1"/>
</dbReference>
<gene>
    <name evidence="14" type="primary">sdhC</name>
    <name evidence="14" type="ORF">DDZ18_01200</name>
</gene>
<evidence type="ECO:0000256" key="10">
    <source>
        <dbReference type="ARBA" id="ARBA00023136"/>
    </source>
</evidence>
<comment type="subunit">
    <text evidence="11">Part of an enzyme complex containing four subunits: a flavoprotein, an iron-sulfur protein, plus two membrane-anchoring proteins, SdhC and SdhD. The complex can form homotrimers.</text>
</comment>
<evidence type="ECO:0000256" key="9">
    <source>
        <dbReference type="ARBA" id="ARBA00023004"/>
    </source>
</evidence>
<evidence type="ECO:0000256" key="13">
    <source>
        <dbReference type="SAM" id="Phobius"/>
    </source>
</evidence>
<evidence type="ECO:0000256" key="6">
    <source>
        <dbReference type="ARBA" id="ARBA00022692"/>
    </source>
</evidence>
<keyword evidence="7 12" id="KW-0479">Metal-binding</keyword>
<comment type="similarity">
    <text evidence="3">Belongs to the cytochrome b560 family.</text>
</comment>
<keyword evidence="6 13" id="KW-0812">Transmembrane</keyword>
<evidence type="ECO:0000256" key="8">
    <source>
        <dbReference type="ARBA" id="ARBA00022989"/>
    </source>
</evidence>
<evidence type="ECO:0000256" key="3">
    <source>
        <dbReference type="ARBA" id="ARBA00007244"/>
    </source>
</evidence>
<dbReference type="GO" id="GO:0016020">
    <property type="term" value="C:membrane"/>
    <property type="evidence" value="ECO:0007669"/>
    <property type="project" value="UniProtKB-SubCell"/>
</dbReference>
<dbReference type="InterPro" id="IPR000701">
    <property type="entry name" value="SuccDH_FuR_B_TM-su"/>
</dbReference>
<evidence type="ECO:0000256" key="12">
    <source>
        <dbReference type="PIRSR" id="PIRSR000178-1"/>
    </source>
</evidence>
<organism evidence="14 15">
    <name type="scientific">Marinicauda salina</name>
    <dbReference type="NCBI Taxonomy" id="2135793"/>
    <lineage>
        <taxon>Bacteria</taxon>
        <taxon>Pseudomonadati</taxon>
        <taxon>Pseudomonadota</taxon>
        <taxon>Alphaproteobacteria</taxon>
        <taxon>Maricaulales</taxon>
        <taxon>Maricaulaceae</taxon>
        <taxon>Marinicauda</taxon>
    </lineage>
</organism>
<dbReference type="InterPro" id="IPR034804">
    <property type="entry name" value="SQR/QFR_C/D"/>
</dbReference>
<comment type="caution">
    <text evidence="14">The sequence shown here is derived from an EMBL/GenBank/DDBJ whole genome shotgun (WGS) entry which is preliminary data.</text>
</comment>
<dbReference type="PROSITE" id="PS01000">
    <property type="entry name" value="SDH_CYT_1"/>
    <property type="match status" value="1"/>
</dbReference>
<keyword evidence="10 13" id="KW-0472">Membrane</keyword>
<evidence type="ECO:0000313" key="15">
    <source>
        <dbReference type="Proteomes" id="UP000245168"/>
    </source>
</evidence>
<evidence type="ECO:0000256" key="1">
    <source>
        <dbReference type="ARBA" id="ARBA00004050"/>
    </source>
</evidence>
<sequence>MATKSSDSSRADPRPLSPHLQVWRWHPTMLSSILHRATGAANYLGAILIGIWLILLASGPDAYAVVESLMSGPAGIVVTVILIGFTLSIVYHLLNGVRHLVWDAGFGFDPAGANRRSSLIILAAVVVTAAIWILGGGLI</sequence>
<keyword evidence="5 12" id="KW-0349">Heme</keyword>
<comment type="function">
    <text evidence="1">Membrane-anchoring subunit of succinate dehydrogenase (SDH).</text>
</comment>
<keyword evidence="8 13" id="KW-1133">Transmembrane helix</keyword>
<comment type="cofactor">
    <cofactor evidence="12">
        <name>heme</name>
        <dbReference type="ChEBI" id="CHEBI:30413"/>
    </cofactor>
    <text evidence="12">The heme is bound between the two transmembrane subunits.</text>
</comment>
<evidence type="ECO:0000256" key="4">
    <source>
        <dbReference type="ARBA" id="ARBA00020076"/>
    </source>
</evidence>
<reference evidence="15" key="1">
    <citation type="submission" date="2018-05" db="EMBL/GenBank/DDBJ databases">
        <authorList>
            <person name="Liu B.-T."/>
        </authorList>
    </citation>
    <scope>NUCLEOTIDE SEQUENCE [LARGE SCALE GENOMIC DNA]</scope>
    <source>
        <strain evidence="15">WD6-1</strain>
    </source>
</reference>
<feature type="transmembrane region" description="Helical" evidence="13">
    <location>
        <begin position="74"/>
        <end position="94"/>
    </location>
</feature>
<evidence type="ECO:0000313" key="14">
    <source>
        <dbReference type="EMBL" id="PWE18254.1"/>
    </source>
</evidence>
<protein>
    <recommendedName>
        <fullName evidence="4">Succinate dehydrogenase cytochrome b556 subunit</fullName>
    </recommendedName>
</protein>
<dbReference type="AlphaFoldDB" id="A0A2U2BWA3"/>
<evidence type="ECO:0000256" key="7">
    <source>
        <dbReference type="ARBA" id="ARBA00022723"/>
    </source>
</evidence>
<feature type="transmembrane region" description="Helical" evidence="13">
    <location>
        <begin position="33"/>
        <end position="54"/>
    </location>
</feature>
<evidence type="ECO:0000256" key="5">
    <source>
        <dbReference type="ARBA" id="ARBA00022617"/>
    </source>
</evidence>
<dbReference type="PROSITE" id="PS01001">
    <property type="entry name" value="SDH_CYT_2"/>
    <property type="match status" value="1"/>
</dbReference>
<dbReference type="OrthoDB" id="9799441at2"/>
<feature type="binding site" description="axial binding residue" evidence="12">
    <location>
        <position position="92"/>
    </location>
    <ligand>
        <name>heme</name>
        <dbReference type="ChEBI" id="CHEBI:30413"/>
        <note>ligand shared with second transmembrane subunit</note>
    </ligand>
    <ligandPart>
        <name>Fe</name>
        <dbReference type="ChEBI" id="CHEBI:18248"/>
    </ligandPart>
</feature>
<comment type="subcellular location">
    <subcellularLocation>
        <location evidence="2">Membrane</location>
        <topology evidence="2">Multi-pass membrane protein</topology>
    </subcellularLocation>
</comment>
<keyword evidence="15" id="KW-1185">Reference proteome</keyword>
<evidence type="ECO:0000256" key="2">
    <source>
        <dbReference type="ARBA" id="ARBA00004141"/>
    </source>
</evidence>
<dbReference type="InterPro" id="IPR018495">
    <property type="entry name" value="Succ_DH_cyt_bsu_CS"/>
</dbReference>
<dbReference type="Pfam" id="PF01127">
    <property type="entry name" value="Sdh_cyt"/>
    <property type="match status" value="1"/>
</dbReference>
<feature type="transmembrane region" description="Helical" evidence="13">
    <location>
        <begin position="119"/>
        <end position="138"/>
    </location>
</feature>
<dbReference type="InterPro" id="IPR014314">
    <property type="entry name" value="Succ_DH_cytb556"/>
</dbReference>
<dbReference type="GO" id="GO:0046872">
    <property type="term" value="F:metal ion binding"/>
    <property type="evidence" value="ECO:0007669"/>
    <property type="project" value="UniProtKB-KW"/>
</dbReference>
<accession>A0A2U2BWA3</accession>
<dbReference type="PIRSF" id="PIRSF000178">
    <property type="entry name" value="SDH_cyt_b560"/>
    <property type="match status" value="1"/>
</dbReference>
<dbReference type="Proteomes" id="UP000245168">
    <property type="component" value="Unassembled WGS sequence"/>
</dbReference>
<dbReference type="EMBL" id="QEXV01000001">
    <property type="protein sequence ID" value="PWE18254.1"/>
    <property type="molecule type" value="Genomic_DNA"/>
</dbReference>
<dbReference type="Gene3D" id="1.20.1300.10">
    <property type="entry name" value="Fumarate reductase/succinate dehydrogenase, transmembrane subunit"/>
    <property type="match status" value="1"/>
</dbReference>
<dbReference type="RefSeq" id="WP_109251528.1">
    <property type="nucleotide sequence ID" value="NZ_QEXV01000001.1"/>
</dbReference>
<dbReference type="NCBIfam" id="TIGR02970">
    <property type="entry name" value="succ_dehyd_cytB"/>
    <property type="match status" value="1"/>
</dbReference>
<evidence type="ECO:0000256" key="11">
    <source>
        <dbReference type="ARBA" id="ARBA00025912"/>
    </source>
</evidence>
<keyword evidence="9 12" id="KW-0408">Iron</keyword>
<dbReference type="GO" id="GO:0006099">
    <property type="term" value="P:tricarboxylic acid cycle"/>
    <property type="evidence" value="ECO:0007669"/>
    <property type="project" value="InterPro"/>
</dbReference>
<proteinExistence type="inferred from homology"/>
<dbReference type="CDD" id="cd03499">
    <property type="entry name" value="SQR_TypeC_SdhC"/>
    <property type="match status" value="1"/>
</dbReference>
<dbReference type="PANTHER" id="PTHR10978:SF5">
    <property type="entry name" value="SUCCINATE DEHYDROGENASE CYTOCHROME B560 SUBUNIT, MITOCHONDRIAL"/>
    <property type="match status" value="1"/>
</dbReference>
<dbReference type="PANTHER" id="PTHR10978">
    <property type="entry name" value="SUCCINATE DEHYDROGENASE CYTOCHROME B560 SUBUNIT"/>
    <property type="match status" value="1"/>
</dbReference>
<name>A0A2U2BWA3_9PROT</name>
<dbReference type="GO" id="GO:0009055">
    <property type="term" value="F:electron transfer activity"/>
    <property type="evidence" value="ECO:0007669"/>
    <property type="project" value="InterPro"/>
</dbReference>